<dbReference type="InterPro" id="IPR000254">
    <property type="entry name" value="CBD"/>
</dbReference>
<comment type="similarity">
    <text evidence="3">Belongs to the glycosyl hydrolase 62 family.</text>
</comment>
<dbReference type="VEuPathDB" id="FungiDB:AeMF1_010834"/>
<dbReference type="PANTHER" id="PTHR40631">
    <property type="entry name" value="ALPHA-L-ARABINOFURANOSIDASE AXHA-2-RELATED"/>
    <property type="match status" value="1"/>
</dbReference>
<dbReference type="GO" id="GO:0005576">
    <property type="term" value="C:extracellular region"/>
    <property type="evidence" value="ECO:0007669"/>
    <property type="project" value="UniProtKB-SubCell"/>
</dbReference>
<evidence type="ECO:0000256" key="4">
    <source>
        <dbReference type="ARBA" id="ARBA00012670"/>
    </source>
</evidence>
<evidence type="ECO:0000256" key="1">
    <source>
        <dbReference type="ARBA" id="ARBA00001462"/>
    </source>
</evidence>
<keyword evidence="13" id="KW-1185">Reference proteome</keyword>
<feature type="compositionally biased region" description="Low complexity" evidence="9">
    <location>
        <begin position="60"/>
        <end position="120"/>
    </location>
</feature>
<dbReference type="GO" id="GO:0046373">
    <property type="term" value="P:L-arabinose metabolic process"/>
    <property type="evidence" value="ECO:0007669"/>
    <property type="project" value="InterPro"/>
</dbReference>
<reference evidence="12 13" key="1">
    <citation type="submission" date="2019-07" db="EMBL/GenBank/DDBJ databases">
        <title>Genomics analysis of Aphanomyces spp. identifies a new class of oomycete effector associated with host adaptation.</title>
        <authorList>
            <person name="Gaulin E."/>
        </authorList>
    </citation>
    <scope>NUCLEOTIDE SEQUENCE [LARGE SCALE GENOMIC DNA]</scope>
    <source>
        <strain evidence="12 13">ATCC 201684</strain>
    </source>
</reference>
<dbReference type="SMART" id="SM00236">
    <property type="entry name" value="fCBD"/>
    <property type="match status" value="1"/>
</dbReference>
<dbReference type="InterPro" id="IPR035971">
    <property type="entry name" value="CBD_sf"/>
</dbReference>
<comment type="catalytic activity">
    <reaction evidence="1">
        <text>Hydrolysis of terminal non-reducing alpha-L-arabinofuranoside residues in alpha-L-arabinosides.</text>
        <dbReference type="EC" id="3.2.1.55"/>
    </reaction>
</comment>
<evidence type="ECO:0000259" key="11">
    <source>
        <dbReference type="PROSITE" id="PS51164"/>
    </source>
</evidence>
<sequence>MKAAAVVAFVAPVVAPVVPFTQAQVGAYGQCGGNNYSGSTTCIQGFECHAYSEWYSQCVPSTGSPSTAPPTTAKPTQAPTTTKATTAPTTTKATPVPTTSTSPVTSTPTTSSPPVSTPGSNPKLPSSFQWTSTGPLISAKNDGRNIKGIKDPTVVQINGTYHVFASTASEAGYNLVYLKFEDPAKAQQADFFYLDQAPLGYGYRAAPEVFYFAPQKLWYLIFQDGNAAYSTNPDINNPAGWTAPKQFYNGTPKIIQDNLAGGYWVDMFVICDTANCYLFSSDDNGHLYQSSTPIESFPNGMSDPIILLQDTANKFALYEASAIYTIGTNQYLMLVEAIGSDGNRYFRSWTASSIAGPWKALADTEANPFARSNSVAFPDGAWTKSISHGELVRTQPDQTIFLDLCEPIRFLYQGVDPSSNADYNALPWQLGLLTQVGAPTC</sequence>
<evidence type="ECO:0000256" key="6">
    <source>
        <dbReference type="ARBA" id="ARBA00022729"/>
    </source>
</evidence>
<feature type="region of interest" description="Disordered" evidence="9">
    <location>
        <begin position="59"/>
        <end position="127"/>
    </location>
</feature>
<evidence type="ECO:0000256" key="5">
    <source>
        <dbReference type="ARBA" id="ARBA00022525"/>
    </source>
</evidence>
<organism evidence="12 13">
    <name type="scientific">Aphanomyces euteiches</name>
    <dbReference type="NCBI Taxonomy" id="100861"/>
    <lineage>
        <taxon>Eukaryota</taxon>
        <taxon>Sar</taxon>
        <taxon>Stramenopiles</taxon>
        <taxon>Oomycota</taxon>
        <taxon>Saprolegniomycetes</taxon>
        <taxon>Saprolegniales</taxon>
        <taxon>Verrucalvaceae</taxon>
        <taxon>Aphanomyces</taxon>
    </lineage>
</organism>
<dbReference type="InterPro" id="IPR005193">
    <property type="entry name" value="GH62_arabinosidase"/>
</dbReference>
<evidence type="ECO:0000256" key="7">
    <source>
        <dbReference type="ARBA" id="ARBA00022801"/>
    </source>
</evidence>
<dbReference type="CDD" id="cd08987">
    <property type="entry name" value="GH62"/>
    <property type="match status" value="1"/>
</dbReference>
<keyword evidence="5" id="KW-0964">Secreted</keyword>
<dbReference type="InterPro" id="IPR023296">
    <property type="entry name" value="Glyco_hydro_beta-prop_sf"/>
</dbReference>
<dbReference type="EMBL" id="VJMJ01000170">
    <property type="protein sequence ID" value="KAF0729047.1"/>
    <property type="molecule type" value="Genomic_DNA"/>
</dbReference>
<evidence type="ECO:0000256" key="9">
    <source>
        <dbReference type="SAM" id="MobiDB-lite"/>
    </source>
</evidence>
<feature type="chain" id="PRO_5026236346" description="non-reducing end alpha-L-arabinofuranosidase" evidence="10">
    <location>
        <begin position="24"/>
        <end position="441"/>
    </location>
</feature>
<evidence type="ECO:0000256" key="2">
    <source>
        <dbReference type="ARBA" id="ARBA00004613"/>
    </source>
</evidence>
<evidence type="ECO:0000313" key="13">
    <source>
        <dbReference type="Proteomes" id="UP000481153"/>
    </source>
</evidence>
<comment type="caution">
    <text evidence="12">The sequence shown here is derived from an EMBL/GenBank/DDBJ whole genome shotgun (WGS) entry which is preliminary data.</text>
</comment>
<protein>
    <recommendedName>
        <fullName evidence="4">non-reducing end alpha-L-arabinofuranosidase</fullName>
        <ecNumber evidence="4">3.2.1.55</ecNumber>
    </recommendedName>
</protein>
<dbReference type="SUPFAM" id="SSF57180">
    <property type="entry name" value="Cellulose-binding domain"/>
    <property type="match status" value="1"/>
</dbReference>
<evidence type="ECO:0000313" key="12">
    <source>
        <dbReference type="EMBL" id="KAF0729047.1"/>
    </source>
</evidence>
<dbReference type="Gene3D" id="2.115.10.20">
    <property type="entry name" value="Glycosyl hydrolase domain, family 43"/>
    <property type="match status" value="1"/>
</dbReference>
<comment type="subcellular location">
    <subcellularLocation>
        <location evidence="2">Secreted</location>
    </subcellularLocation>
</comment>
<dbReference type="Proteomes" id="UP000481153">
    <property type="component" value="Unassembled WGS sequence"/>
</dbReference>
<dbReference type="AlphaFoldDB" id="A0A6G0WNX2"/>
<accession>A0A6G0WNX2</accession>
<dbReference type="GO" id="GO:0046556">
    <property type="term" value="F:alpha-L-arabinofuranosidase activity"/>
    <property type="evidence" value="ECO:0007669"/>
    <property type="project" value="UniProtKB-EC"/>
</dbReference>
<dbReference type="PROSITE" id="PS00562">
    <property type="entry name" value="CBM1_1"/>
    <property type="match status" value="1"/>
</dbReference>
<keyword evidence="6 10" id="KW-0732">Signal</keyword>
<dbReference type="Pfam" id="PF00734">
    <property type="entry name" value="CBM_1"/>
    <property type="match status" value="1"/>
</dbReference>
<feature type="signal peptide" evidence="10">
    <location>
        <begin position="1"/>
        <end position="23"/>
    </location>
</feature>
<keyword evidence="8" id="KW-0326">Glycosidase</keyword>
<feature type="domain" description="CBM1" evidence="11">
    <location>
        <begin position="23"/>
        <end position="59"/>
    </location>
</feature>
<proteinExistence type="inferred from homology"/>
<dbReference type="GO" id="GO:0030248">
    <property type="term" value="F:cellulose binding"/>
    <property type="evidence" value="ECO:0007669"/>
    <property type="project" value="InterPro"/>
</dbReference>
<dbReference type="SUPFAM" id="SSF75005">
    <property type="entry name" value="Arabinanase/levansucrase/invertase"/>
    <property type="match status" value="1"/>
</dbReference>
<name>A0A6G0WNX2_9STRA</name>
<dbReference type="PROSITE" id="PS51164">
    <property type="entry name" value="CBM1_2"/>
    <property type="match status" value="1"/>
</dbReference>
<dbReference type="Pfam" id="PF03664">
    <property type="entry name" value="Glyco_hydro_62"/>
    <property type="match status" value="1"/>
</dbReference>
<dbReference type="EC" id="3.2.1.55" evidence="4"/>
<evidence type="ECO:0000256" key="10">
    <source>
        <dbReference type="SAM" id="SignalP"/>
    </source>
</evidence>
<evidence type="ECO:0000256" key="3">
    <source>
        <dbReference type="ARBA" id="ARBA00007396"/>
    </source>
</evidence>
<dbReference type="PANTHER" id="PTHR40631:SF2">
    <property type="entry name" value="ALPHA-L-ARABINOFURANOSIDASE"/>
    <property type="match status" value="1"/>
</dbReference>
<evidence type="ECO:0000256" key="8">
    <source>
        <dbReference type="ARBA" id="ARBA00023295"/>
    </source>
</evidence>
<keyword evidence="7" id="KW-0378">Hydrolase</keyword>
<gene>
    <name evidence="12" type="ORF">Ae201684_013346</name>
</gene>